<dbReference type="Proteomes" id="UP001054889">
    <property type="component" value="Unassembled WGS sequence"/>
</dbReference>
<gene>
    <name evidence="3" type="primary">ga20245</name>
    <name evidence="3" type="ORF">PR202_ga20245</name>
</gene>
<feature type="region of interest" description="Disordered" evidence="1">
    <location>
        <begin position="354"/>
        <end position="385"/>
    </location>
</feature>
<dbReference type="Pfam" id="PF19259">
    <property type="entry name" value="Ty3_capsid"/>
    <property type="match status" value="1"/>
</dbReference>
<comment type="caution">
    <text evidence="3">The sequence shown here is derived from an EMBL/GenBank/DDBJ whole genome shotgun (WGS) entry which is preliminary data.</text>
</comment>
<dbReference type="EMBL" id="BQKI01000009">
    <property type="protein sequence ID" value="GJN02857.1"/>
    <property type="molecule type" value="Genomic_DNA"/>
</dbReference>
<feature type="domain" description="Ty3 transposon capsid-like protein" evidence="2">
    <location>
        <begin position="228"/>
        <end position="365"/>
    </location>
</feature>
<dbReference type="InterPro" id="IPR045358">
    <property type="entry name" value="Ty3_capsid"/>
</dbReference>
<protein>
    <recommendedName>
        <fullName evidence="2">Ty3 transposon capsid-like protein domain-containing protein</fullName>
    </recommendedName>
</protein>
<keyword evidence="4" id="KW-1185">Reference proteome</keyword>
<dbReference type="AlphaFoldDB" id="A0AAV5CY83"/>
<evidence type="ECO:0000256" key="1">
    <source>
        <dbReference type="SAM" id="MobiDB-lite"/>
    </source>
</evidence>
<feature type="compositionally biased region" description="Basic and acidic residues" evidence="1">
    <location>
        <begin position="81"/>
        <end position="97"/>
    </location>
</feature>
<proteinExistence type="predicted"/>
<name>A0AAV5CY83_ELECO</name>
<organism evidence="3 4">
    <name type="scientific">Eleusine coracana subsp. coracana</name>
    <dbReference type="NCBI Taxonomy" id="191504"/>
    <lineage>
        <taxon>Eukaryota</taxon>
        <taxon>Viridiplantae</taxon>
        <taxon>Streptophyta</taxon>
        <taxon>Embryophyta</taxon>
        <taxon>Tracheophyta</taxon>
        <taxon>Spermatophyta</taxon>
        <taxon>Magnoliopsida</taxon>
        <taxon>Liliopsida</taxon>
        <taxon>Poales</taxon>
        <taxon>Poaceae</taxon>
        <taxon>PACMAD clade</taxon>
        <taxon>Chloridoideae</taxon>
        <taxon>Cynodonteae</taxon>
        <taxon>Eleusininae</taxon>
        <taxon>Eleusine</taxon>
    </lineage>
</organism>
<feature type="region of interest" description="Disordered" evidence="1">
    <location>
        <begin position="81"/>
        <end position="114"/>
    </location>
</feature>
<evidence type="ECO:0000259" key="2">
    <source>
        <dbReference type="Pfam" id="PF19259"/>
    </source>
</evidence>
<evidence type="ECO:0000313" key="4">
    <source>
        <dbReference type="Proteomes" id="UP001054889"/>
    </source>
</evidence>
<reference evidence="3" key="2">
    <citation type="submission" date="2021-12" db="EMBL/GenBank/DDBJ databases">
        <title>Resequencing data analysis of finger millet.</title>
        <authorList>
            <person name="Hatakeyama M."/>
            <person name="Aluri S."/>
            <person name="Balachadran M.T."/>
            <person name="Sivarajan S.R."/>
            <person name="Poveda L."/>
            <person name="Shimizu-Inatsugi R."/>
            <person name="Schlapbach R."/>
            <person name="Sreeman S.M."/>
            <person name="Shimizu K.K."/>
        </authorList>
    </citation>
    <scope>NUCLEOTIDE SEQUENCE</scope>
</reference>
<reference evidence="3" key="1">
    <citation type="journal article" date="2018" name="DNA Res.">
        <title>Multiple hybrid de novo genome assembly of finger millet, an orphan allotetraploid crop.</title>
        <authorList>
            <person name="Hatakeyama M."/>
            <person name="Aluri S."/>
            <person name="Balachadran M.T."/>
            <person name="Sivarajan S.R."/>
            <person name="Patrignani A."/>
            <person name="Gruter S."/>
            <person name="Poveda L."/>
            <person name="Shimizu-Inatsugi R."/>
            <person name="Baeten J."/>
            <person name="Francoijs K.J."/>
            <person name="Nataraja K.N."/>
            <person name="Reddy Y.A.N."/>
            <person name="Phadnis S."/>
            <person name="Ravikumar R.L."/>
            <person name="Schlapbach R."/>
            <person name="Sreeman S.M."/>
            <person name="Shimizu K.K."/>
        </authorList>
    </citation>
    <scope>NUCLEOTIDE SEQUENCE</scope>
</reference>
<evidence type="ECO:0000313" key="3">
    <source>
        <dbReference type="EMBL" id="GJN02857.1"/>
    </source>
</evidence>
<sequence>MDVAAKRLDDQRTADDERWSQFLDSLDLLFAKMVTLENRIDDIDDDQQRVMARLELNSRALERTARDQHLLAQRVDANGDELERLTRGPERRHDYGRFPRPRAGGGSGSDADDDAASFHNIFARRGAVPHGARNAGLGVGGGGFGGVGGGGFGGVGGGRPGGLGGGRRVPREAHAECAMNGRNRVPRDDRARRRHNLPKMSFPKFDGTDPVVWGDKCLDYFELFSIPEYMWVTSACLHMEGNAAKWLQVFKKQHELVSWDQFMAAVHTKFGAFDYHKHMRELLALRQTSSVEDYAAEFESLRYMVAMHNTAMDETFFVSQFVKGLKEGIREGVQAQIPETVERAVLLAQIQQETQERHKYRPSKPANTAKPGSTPKLDNKHSAGSSEYWKERQLRDYRRANNLCYFCGDKLTMCILRSVPNDQKLSCTI</sequence>
<accession>A0AAV5CY83</accession>